<dbReference type="PANTHER" id="PTHR30126:SF91">
    <property type="entry name" value="LYSR FAMILY TRANSCRIPTIONAL REGULATOR"/>
    <property type="match status" value="1"/>
</dbReference>
<proteinExistence type="inferred from homology"/>
<feature type="domain" description="HTH lysR-type" evidence="5">
    <location>
        <begin position="6"/>
        <end position="63"/>
    </location>
</feature>
<keyword evidence="3" id="KW-0238">DNA-binding</keyword>
<dbReference type="PANTHER" id="PTHR30126">
    <property type="entry name" value="HTH-TYPE TRANSCRIPTIONAL REGULATOR"/>
    <property type="match status" value="1"/>
</dbReference>
<evidence type="ECO:0000256" key="4">
    <source>
        <dbReference type="ARBA" id="ARBA00023163"/>
    </source>
</evidence>
<keyword evidence="4" id="KW-0804">Transcription</keyword>
<dbReference type="InterPro" id="IPR036388">
    <property type="entry name" value="WH-like_DNA-bd_sf"/>
</dbReference>
<dbReference type="Gene3D" id="3.40.190.290">
    <property type="match status" value="1"/>
</dbReference>
<dbReference type="Pfam" id="PF03466">
    <property type="entry name" value="LysR_substrate"/>
    <property type="match status" value="1"/>
</dbReference>
<dbReference type="Gene3D" id="1.10.10.10">
    <property type="entry name" value="Winged helix-like DNA-binding domain superfamily/Winged helix DNA-binding domain"/>
    <property type="match status" value="1"/>
</dbReference>
<dbReference type="InterPro" id="IPR000847">
    <property type="entry name" value="LysR_HTH_N"/>
</dbReference>
<sequence>MGALTYSLAQIEAFACIAEHGSITKAAAHLGKDRSTVSELLEFFEIELGFPLFARSGRVLSLTSEGERLQRQARLLLRQAQAFGAAARGVPSGIADAIRIAYDPFVPRTLLHALIDDLAASGIDVSTWSASRDEAEAALVSGAAQVAISLARNRFIAAELEWRAVGAIEIGFYASADLFPANGSPVTVPALAAKPQVVMHRSLSTQFAQLLQVSDRLVYANELETVRHLLQHGHGWGFLPTHFDANCWPSVTRIDTEVGHGSLVHSIVAVWKPGTWNPSPIIEAIDAAGAAWEKAAQRQHGAR</sequence>
<comment type="similarity">
    <text evidence="1">Belongs to the LysR transcriptional regulatory family.</text>
</comment>
<evidence type="ECO:0000256" key="2">
    <source>
        <dbReference type="ARBA" id="ARBA00023015"/>
    </source>
</evidence>
<dbReference type="HOGENOM" id="CLU_039613_35_0_4"/>
<evidence type="ECO:0000259" key="5">
    <source>
        <dbReference type="PROSITE" id="PS50931"/>
    </source>
</evidence>
<dbReference type="InterPro" id="IPR036390">
    <property type="entry name" value="WH_DNA-bd_sf"/>
</dbReference>
<protein>
    <submittedName>
        <fullName evidence="6">Transcriptional regulator, LysR family</fullName>
    </submittedName>
</protein>
<dbReference type="CDD" id="cd05466">
    <property type="entry name" value="PBP2_LTTR_substrate"/>
    <property type="match status" value="1"/>
</dbReference>
<evidence type="ECO:0000313" key="6">
    <source>
        <dbReference type="EMBL" id="ABF80331.1"/>
    </source>
</evidence>
<dbReference type="AlphaFoldDB" id="A0A0H2Y1F1"/>
<organism evidence="6">
    <name type="scientific">Burkholderia orbicola (strain AU 1054)</name>
    <dbReference type="NCBI Taxonomy" id="331271"/>
    <lineage>
        <taxon>Bacteria</taxon>
        <taxon>Pseudomonadati</taxon>
        <taxon>Pseudomonadota</taxon>
        <taxon>Betaproteobacteria</taxon>
        <taxon>Burkholderiales</taxon>
        <taxon>Burkholderiaceae</taxon>
        <taxon>Burkholderia</taxon>
        <taxon>Burkholderia cepacia complex</taxon>
        <taxon>Burkholderia orbicola</taxon>
    </lineage>
</organism>
<gene>
    <name evidence="6" type="ordered locus">Bcen_5458</name>
</gene>
<dbReference type="InterPro" id="IPR005119">
    <property type="entry name" value="LysR_subst-bd"/>
</dbReference>
<dbReference type="PROSITE" id="PS50931">
    <property type="entry name" value="HTH_LYSR"/>
    <property type="match status" value="1"/>
</dbReference>
<dbReference type="GO" id="GO:0003700">
    <property type="term" value="F:DNA-binding transcription factor activity"/>
    <property type="evidence" value="ECO:0007669"/>
    <property type="project" value="InterPro"/>
</dbReference>
<reference evidence="6" key="1">
    <citation type="submission" date="2006-05" db="EMBL/GenBank/DDBJ databases">
        <title>Complete sequence of chromosome 2 of Burkholderia cenocepacia AU 1054.</title>
        <authorList>
            <consortium name="US DOE Joint Genome Institute"/>
            <person name="Copeland A."/>
            <person name="Lucas S."/>
            <person name="Lapidus A."/>
            <person name="Barry K."/>
            <person name="Detter J.C."/>
            <person name="Glavina del Rio T."/>
            <person name="Hammon N."/>
            <person name="Israni S."/>
            <person name="Dalin E."/>
            <person name="Tice H."/>
            <person name="Pitluck S."/>
            <person name="Chain P."/>
            <person name="Malfatti S."/>
            <person name="Shin M."/>
            <person name="Vergez L."/>
            <person name="Schmutz J."/>
            <person name="Larimer F."/>
            <person name="Land M."/>
            <person name="Hauser L."/>
            <person name="Kyrpides N."/>
            <person name="Lykidis A."/>
            <person name="LiPuma J.J."/>
            <person name="Konstantinidis K."/>
            <person name="Tiedje J.M."/>
            <person name="Richardson P."/>
        </authorList>
    </citation>
    <scope>NUCLEOTIDE SEQUENCE [LARGE SCALE GENOMIC DNA]</scope>
    <source>
        <strain evidence="6">AU 1054</strain>
    </source>
</reference>
<dbReference type="SUPFAM" id="SSF46785">
    <property type="entry name" value="Winged helix' DNA-binding domain"/>
    <property type="match status" value="1"/>
</dbReference>
<dbReference type="SUPFAM" id="SSF53850">
    <property type="entry name" value="Periplasmic binding protein-like II"/>
    <property type="match status" value="1"/>
</dbReference>
<evidence type="ECO:0000256" key="3">
    <source>
        <dbReference type="ARBA" id="ARBA00023125"/>
    </source>
</evidence>
<dbReference type="EMBL" id="CP000379">
    <property type="protein sequence ID" value="ABF80331.1"/>
    <property type="molecule type" value="Genomic_DNA"/>
</dbReference>
<keyword evidence="2" id="KW-0805">Transcription regulation</keyword>
<accession>A0A0H2Y1F1</accession>
<dbReference type="Pfam" id="PF00126">
    <property type="entry name" value="HTH_1"/>
    <property type="match status" value="1"/>
</dbReference>
<evidence type="ECO:0000256" key="1">
    <source>
        <dbReference type="ARBA" id="ARBA00009437"/>
    </source>
</evidence>
<dbReference type="GO" id="GO:0000976">
    <property type="term" value="F:transcription cis-regulatory region binding"/>
    <property type="evidence" value="ECO:0007669"/>
    <property type="project" value="TreeGrafter"/>
</dbReference>
<name>A0A0H2Y1F1_BURO1</name>